<sequence length="557" mass="60750">MSESFAELFEESLTRSNMKTGQVISAEVLRIDHNFVVVNAGLKSEAFIPVEEFHNDAGEIEVAPGDFVSVAIDALENGYGDTILSRDKAKRLASWMNLEKALEQAEIVTGTVTGKVKGGLTVMVNGIRAFLPGSLVDTRPIKDTSPYEGKTMEFKVIKLDRKRNNVVLSRRAVVEASQGEERAKLMSNLKEGSVVQGIVKNITDYGAFVDLGGIDGLLHITDLAWRRVRHPSEMLTVGQEVTAKILKFDQEKNRVSLGVKQLGDDPWVGIARRYPPNTRLFGKVTNLTDYGAFVEIESGIEGLVHVSEMDWTNKNVAPSKATALGTEVEVMVLDIDEDKRRISLGIKQCKANPWEEFSRGQQKGDKLTGAIKSITDFGVFIGLPGGIDGLVHLSDLSWNEPGEEAVKRFKKGDEVEATVLAIDVEKERISLGIKQLSGDPFNNYTSVSDKGSLVTGTVKAVDAKGATIHLADEVEAYLRASEISTDRVEDARNVLKEGDSVTAMIINIDRKSRVINLSIKAKDSSDQQDAMSKLQGDAQSGTTNLGALLKAKMDNQG</sequence>
<keyword evidence="9" id="KW-1185">Reference proteome</keyword>
<organism evidence="8 9">
    <name type="scientific">Polynucleobacter arcticus</name>
    <dbReference type="NCBI Taxonomy" id="1743165"/>
    <lineage>
        <taxon>Bacteria</taxon>
        <taxon>Pseudomonadati</taxon>
        <taxon>Pseudomonadota</taxon>
        <taxon>Betaproteobacteria</taxon>
        <taxon>Burkholderiales</taxon>
        <taxon>Burkholderiaceae</taxon>
        <taxon>Polynucleobacter</taxon>
    </lineage>
</organism>
<dbReference type="GO" id="GO:0003729">
    <property type="term" value="F:mRNA binding"/>
    <property type="evidence" value="ECO:0007669"/>
    <property type="project" value="TreeGrafter"/>
</dbReference>
<dbReference type="PRINTS" id="PR00681">
    <property type="entry name" value="RIBOSOMALS1"/>
</dbReference>
<name>A0A6M9PQ60_9BURK</name>
<dbReference type="FunFam" id="2.40.50.140:FF:000011">
    <property type="entry name" value="30S ribosomal protein S1"/>
    <property type="match status" value="1"/>
</dbReference>
<dbReference type="CDD" id="cd05689">
    <property type="entry name" value="S1_RPS1_repeat_ec4"/>
    <property type="match status" value="1"/>
</dbReference>
<gene>
    <name evidence="8" type="ORF">DN92_08240</name>
</gene>
<dbReference type="InterPro" id="IPR012340">
    <property type="entry name" value="NA-bd_OB-fold"/>
</dbReference>
<dbReference type="FunFam" id="2.40.50.140:FF:000018">
    <property type="entry name" value="30S ribosomal protein S1"/>
    <property type="match status" value="1"/>
</dbReference>
<dbReference type="PANTHER" id="PTHR10724">
    <property type="entry name" value="30S RIBOSOMAL PROTEIN S1"/>
    <property type="match status" value="1"/>
</dbReference>
<reference evidence="8 9" key="1">
    <citation type="submission" date="2018-04" db="EMBL/GenBank/DDBJ databases">
        <title>Polynucleobacter sp. UK-Long2-W17 genome.</title>
        <authorList>
            <person name="Hahn M.W."/>
        </authorList>
    </citation>
    <scope>NUCLEOTIDE SEQUENCE [LARGE SCALE GENOMIC DNA]</scope>
    <source>
        <strain evidence="8 9">UK-Long2-W17</strain>
    </source>
</reference>
<dbReference type="InterPro" id="IPR050437">
    <property type="entry name" value="Ribos_protein_bS1-like"/>
</dbReference>
<evidence type="ECO:0000256" key="3">
    <source>
        <dbReference type="ARBA" id="ARBA00022884"/>
    </source>
</evidence>
<feature type="domain" description="S1 motif" evidence="7">
    <location>
        <begin position="277"/>
        <end position="347"/>
    </location>
</feature>
<dbReference type="GO" id="GO:0022627">
    <property type="term" value="C:cytosolic small ribosomal subunit"/>
    <property type="evidence" value="ECO:0007669"/>
    <property type="project" value="TreeGrafter"/>
</dbReference>
<comment type="similarity">
    <text evidence="1 6">Belongs to the bacterial ribosomal protein bS1 family.</text>
</comment>
<protein>
    <recommendedName>
        <fullName evidence="6">30S ribosomal protein S1</fullName>
    </recommendedName>
</protein>
<evidence type="ECO:0000313" key="8">
    <source>
        <dbReference type="EMBL" id="QKM61015.1"/>
    </source>
</evidence>
<dbReference type="InterPro" id="IPR000110">
    <property type="entry name" value="Ribosomal_bS1"/>
</dbReference>
<proteinExistence type="inferred from homology"/>
<dbReference type="EMBL" id="CP028940">
    <property type="protein sequence ID" value="QKM61015.1"/>
    <property type="molecule type" value="Genomic_DNA"/>
</dbReference>
<dbReference type="Proteomes" id="UP000501090">
    <property type="component" value="Chromosome"/>
</dbReference>
<feature type="domain" description="S1 motif" evidence="7">
    <location>
        <begin position="364"/>
        <end position="434"/>
    </location>
</feature>
<evidence type="ECO:0000256" key="4">
    <source>
        <dbReference type="ARBA" id="ARBA00022980"/>
    </source>
</evidence>
<dbReference type="Pfam" id="PF00575">
    <property type="entry name" value="S1"/>
    <property type="match status" value="6"/>
</dbReference>
<comment type="function">
    <text evidence="6">Binds mRNA; thus facilitating recognition of the initiation point. It is needed to translate mRNA with a short Shine-Dalgarno (SD) purine-rich sequence.</text>
</comment>
<feature type="domain" description="S1 motif" evidence="7">
    <location>
        <begin position="451"/>
        <end position="520"/>
    </location>
</feature>
<dbReference type="CDD" id="cd05691">
    <property type="entry name" value="S1_RPS1_repeat_ec6"/>
    <property type="match status" value="1"/>
</dbReference>
<dbReference type="InterPro" id="IPR003029">
    <property type="entry name" value="S1_domain"/>
</dbReference>
<dbReference type="AlphaFoldDB" id="A0A6M9PQ60"/>
<keyword evidence="4 6" id="KW-0689">Ribosomal protein</keyword>
<dbReference type="Gene3D" id="2.40.50.140">
    <property type="entry name" value="Nucleic acid-binding proteins"/>
    <property type="match status" value="6"/>
</dbReference>
<dbReference type="InterPro" id="IPR035104">
    <property type="entry name" value="Ribosomal_protein_S1-like"/>
</dbReference>
<keyword evidence="2" id="KW-0677">Repeat</keyword>
<evidence type="ECO:0000313" key="9">
    <source>
        <dbReference type="Proteomes" id="UP000501090"/>
    </source>
</evidence>
<dbReference type="CDD" id="cd05688">
    <property type="entry name" value="S1_RPS1_repeat_ec3"/>
    <property type="match status" value="1"/>
</dbReference>
<dbReference type="GO" id="GO:0006412">
    <property type="term" value="P:translation"/>
    <property type="evidence" value="ECO:0007669"/>
    <property type="project" value="InterPro"/>
</dbReference>
<dbReference type="PROSITE" id="PS50126">
    <property type="entry name" value="S1"/>
    <property type="match status" value="6"/>
</dbReference>
<keyword evidence="3 6" id="KW-0694">RNA-binding</keyword>
<dbReference type="SMART" id="SM00316">
    <property type="entry name" value="S1"/>
    <property type="match status" value="6"/>
</dbReference>
<dbReference type="NCBIfam" id="NF004952">
    <property type="entry name" value="PRK06299.1-2"/>
    <property type="match status" value="1"/>
</dbReference>
<feature type="domain" description="S1 motif" evidence="7">
    <location>
        <begin position="21"/>
        <end position="87"/>
    </location>
</feature>
<keyword evidence="5 6" id="KW-0687">Ribonucleoprotein</keyword>
<dbReference type="CDD" id="cd05687">
    <property type="entry name" value="S1_RPS1_repeat_ec1_hs1"/>
    <property type="match status" value="1"/>
</dbReference>
<dbReference type="GO" id="GO:0003735">
    <property type="term" value="F:structural constituent of ribosome"/>
    <property type="evidence" value="ECO:0007669"/>
    <property type="project" value="InterPro"/>
</dbReference>
<dbReference type="RefSeq" id="WP_173960779.1">
    <property type="nucleotide sequence ID" value="NZ_CBCSCC010000004.1"/>
</dbReference>
<evidence type="ECO:0000259" key="7">
    <source>
        <dbReference type="PROSITE" id="PS50126"/>
    </source>
</evidence>
<feature type="domain" description="S1 motif" evidence="7">
    <location>
        <begin position="192"/>
        <end position="260"/>
    </location>
</feature>
<dbReference type="SUPFAM" id="SSF50249">
    <property type="entry name" value="Nucleic acid-binding proteins"/>
    <property type="match status" value="6"/>
</dbReference>
<feature type="domain" description="S1 motif" evidence="7">
    <location>
        <begin position="105"/>
        <end position="171"/>
    </location>
</feature>
<dbReference type="PIRSF" id="PIRSF002111">
    <property type="entry name" value="RpsA"/>
    <property type="match status" value="1"/>
</dbReference>
<evidence type="ECO:0000256" key="2">
    <source>
        <dbReference type="ARBA" id="ARBA00022737"/>
    </source>
</evidence>
<dbReference type="CDD" id="cd04465">
    <property type="entry name" value="S1_RPS1_repeat_ec2_hs2"/>
    <property type="match status" value="1"/>
</dbReference>
<evidence type="ECO:0000256" key="6">
    <source>
        <dbReference type="PIRNR" id="PIRNR002111"/>
    </source>
</evidence>
<dbReference type="FunFam" id="2.40.50.140:FF:000016">
    <property type="entry name" value="30S ribosomal protein S1"/>
    <property type="match status" value="1"/>
</dbReference>
<accession>A0A6M9PQ60</accession>
<dbReference type="NCBIfam" id="NF004954">
    <property type="entry name" value="PRK06299.1-4"/>
    <property type="match status" value="1"/>
</dbReference>
<dbReference type="KEGG" id="pard:DN92_08240"/>
<evidence type="ECO:0000256" key="1">
    <source>
        <dbReference type="ARBA" id="ARBA00006767"/>
    </source>
</evidence>
<evidence type="ECO:0000256" key="5">
    <source>
        <dbReference type="ARBA" id="ARBA00023274"/>
    </source>
</evidence>
<dbReference type="NCBIfam" id="TIGR00717">
    <property type="entry name" value="rpsA"/>
    <property type="match status" value="1"/>
</dbReference>
<dbReference type="PANTHER" id="PTHR10724:SF7">
    <property type="entry name" value="SMALL RIBOSOMAL SUBUNIT PROTEIN BS1C"/>
    <property type="match status" value="1"/>
</dbReference>